<name>A0A1C3V608_9HYPH</name>
<protein>
    <submittedName>
        <fullName evidence="1">Uncharacterized protein</fullName>
    </submittedName>
</protein>
<dbReference type="EMBL" id="FMAH01000009">
    <property type="protein sequence ID" value="SCB23069.1"/>
    <property type="molecule type" value="Genomic_DNA"/>
</dbReference>
<reference evidence="2" key="1">
    <citation type="submission" date="2016-08" db="EMBL/GenBank/DDBJ databases">
        <authorList>
            <person name="Varghese N."/>
            <person name="Submissions Spin"/>
        </authorList>
    </citation>
    <scope>NUCLEOTIDE SEQUENCE [LARGE SCALE GENOMIC DNA]</scope>
    <source>
        <strain evidence="2">HAMBI 2971</strain>
    </source>
</reference>
<dbReference type="AlphaFoldDB" id="A0A1C3V608"/>
<gene>
    <name evidence="1" type="ORF">GA0061102_100924</name>
</gene>
<keyword evidence="2" id="KW-1185">Reference proteome</keyword>
<evidence type="ECO:0000313" key="2">
    <source>
        <dbReference type="Proteomes" id="UP000199435"/>
    </source>
</evidence>
<proteinExistence type="predicted"/>
<dbReference type="Proteomes" id="UP000199435">
    <property type="component" value="Unassembled WGS sequence"/>
</dbReference>
<accession>A0A1C3V608</accession>
<organism evidence="1 2">
    <name type="scientific">Rhizobium miluonense</name>
    <dbReference type="NCBI Taxonomy" id="411945"/>
    <lineage>
        <taxon>Bacteria</taxon>
        <taxon>Pseudomonadati</taxon>
        <taxon>Pseudomonadota</taxon>
        <taxon>Alphaproteobacteria</taxon>
        <taxon>Hyphomicrobiales</taxon>
        <taxon>Rhizobiaceae</taxon>
        <taxon>Rhizobium/Agrobacterium group</taxon>
        <taxon>Rhizobium</taxon>
    </lineage>
</organism>
<sequence length="77" mass="8792">MAKDFLSLLEEHMLADQITPSSLLPRTWATVMRRQQLARSRSPISRRSCVWQSWLNSITERRNSIHSPPGETAACIA</sequence>
<evidence type="ECO:0000313" key="1">
    <source>
        <dbReference type="EMBL" id="SCB23069.1"/>
    </source>
</evidence>